<dbReference type="RefSeq" id="WP_341628097.1">
    <property type="nucleotide sequence ID" value="NZ_JBAKBA010000022.1"/>
</dbReference>
<sequence length="126" mass="14180">MNRLLIIVFIALVSGCSNYEFHSNVDKENFDNYFKPSHVIVYDKKQLLDLEYTVLGAVEGSSCQEAKIDVPASEREARTKARFNAADMNANGIIFHSCLNIERDETCVSNVICYGRALDVEIPVDE</sequence>
<evidence type="ECO:0000313" key="1">
    <source>
        <dbReference type="EMBL" id="MEL0659551.1"/>
    </source>
</evidence>
<keyword evidence="2" id="KW-1185">Reference proteome</keyword>
<dbReference type="PROSITE" id="PS51257">
    <property type="entry name" value="PROKAR_LIPOPROTEIN"/>
    <property type="match status" value="1"/>
</dbReference>
<dbReference type="EMBL" id="JBAKBA010000022">
    <property type="protein sequence ID" value="MEL0659551.1"/>
    <property type="molecule type" value="Genomic_DNA"/>
</dbReference>
<proteinExistence type="predicted"/>
<dbReference type="Proteomes" id="UP001366060">
    <property type="component" value="Unassembled WGS sequence"/>
</dbReference>
<protein>
    <submittedName>
        <fullName evidence="1">Rcs stress response system protein RcsF</fullName>
    </submittedName>
</protein>
<evidence type="ECO:0000313" key="2">
    <source>
        <dbReference type="Proteomes" id="UP001366060"/>
    </source>
</evidence>
<accession>A0ABU9HCG2</accession>
<comment type="caution">
    <text evidence="1">The sequence shown here is derived from an EMBL/GenBank/DDBJ whole genome shotgun (WGS) entry which is preliminary data.</text>
</comment>
<dbReference type="Gene3D" id="3.30.110.70">
    <property type="entry name" value="Hypothetical protein apc22750. Chain B"/>
    <property type="match status" value="1"/>
</dbReference>
<reference evidence="1 2" key="1">
    <citation type="submission" date="2024-02" db="EMBL/GenBank/DDBJ databases">
        <title>Bacteria isolated from the canopy kelp, Nereocystis luetkeana.</title>
        <authorList>
            <person name="Pfister C.A."/>
            <person name="Younker I.T."/>
            <person name="Light S.H."/>
        </authorList>
    </citation>
    <scope>NUCLEOTIDE SEQUENCE [LARGE SCALE GENOMIC DNA]</scope>
    <source>
        <strain evidence="1 2">TI.2.07</strain>
    </source>
</reference>
<dbReference type="Pfam" id="PF16358">
    <property type="entry name" value="RcsF"/>
    <property type="match status" value="1"/>
</dbReference>
<gene>
    <name evidence="1" type="primary">rcsF</name>
    <name evidence="1" type="ORF">V6255_10420</name>
</gene>
<organism evidence="1 2">
    <name type="scientific">Psychromonas arctica</name>
    <dbReference type="NCBI Taxonomy" id="168275"/>
    <lineage>
        <taxon>Bacteria</taxon>
        <taxon>Pseudomonadati</taxon>
        <taxon>Pseudomonadota</taxon>
        <taxon>Gammaproteobacteria</taxon>
        <taxon>Alteromonadales</taxon>
        <taxon>Psychromonadaceae</taxon>
        <taxon>Psychromonas</taxon>
    </lineage>
</organism>
<dbReference type="InterPro" id="IPR030852">
    <property type="entry name" value="RcsF"/>
</dbReference>
<name>A0ABU9HCG2_9GAMM</name>